<proteinExistence type="predicted"/>
<dbReference type="AlphaFoldDB" id="B1ZPH7"/>
<dbReference type="InterPro" id="IPR011006">
    <property type="entry name" value="CheY-like_superfamily"/>
</dbReference>
<dbReference type="Gene3D" id="1.10.10.10">
    <property type="entry name" value="Winged helix-like DNA-binding domain superfamily/Winged helix DNA-binding domain"/>
    <property type="match status" value="1"/>
</dbReference>
<keyword evidence="6" id="KW-1185">Reference proteome</keyword>
<dbReference type="STRING" id="452637.Oter_1210"/>
<dbReference type="CDD" id="cd06170">
    <property type="entry name" value="LuxR_C_like"/>
    <property type="match status" value="1"/>
</dbReference>
<evidence type="ECO:0000256" key="2">
    <source>
        <dbReference type="ARBA" id="ARBA00023125"/>
    </source>
</evidence>
<dbReference type="SUPFAM" id="SSF52172">
    <property type="entry name" value="CheY-like"/>
    <property type="match status" value="1"/>
</dbReference>
<evidence type="ECO:0000313" key="5">
    <source>
        <dbReference type="EMBL" id="ACB74496.1"/>
    </source>
</evidence>
<protein>
    <submittedName>
        <fullName evidence="5">Two component transcriptional regulator, LuxR family</fullName>
    </submittedName>
</protein>
<organism evidence="5 6">
    <name type="scientific">Opitutus terrae (strain DSM 11246 / JCM 15787 / PB90-1)</name>
    <dbReference type="NCBI Taxonomy" id="452637"/>
    <lineage>
        <taxon>Bacteria</taxon>
        <taxon>Pseudomonadati</taxon>
        <taxon>Verrucomicrobiota</taxon>
        <taxon>Opitutia</taxon>
        <taxon>Opitutales</taxon>
        <taxon>Opitutaceae</taxon>
        <taxon>Opitutus</taxon>
    </lineage>
</organism>
<keyword evidence="3" id="KW-0804">Transcription</keyword>
<dbReference type="PRINTS" id="PR00038">
    <property type="entry name" value="HTHLUXR"/>
</dbReference>
<sequence>MSPTTSLRIVVLKWDRLYGDLIRRQIWDVWPNAVVQVFQRGLAALDAIQEATPNLFIAGVKIEDMDGLEHLEPFTQTELPILIVTSRADARTFKMLRHVRYDGIYDGSSEGLEHLAPALRQAMQHRLYVSPALLPFLQERRSTTLDALTEREQIVLSVIGDGSDNAQASERLGISAKTVGTHREAIMRKLGLHQIGQLMLYALQNGYVLVTAKGVFYPGFQRRFCHGKDSSALTGSRLS</sequence>
<gene>
    <name evidence="5" type="ordered locus">Oter_1210</name>
</gene>
<dbReference type="PANTHER" id="PTHR44688:SF16">
    <property type="entry name" value="DNA-BINDING TRANSCRIPTIONAL ACTIVATOR DEVR_DOSR"/>
    <property type="match status" value="1"/>
</dbReference>
<dbReference type="InterPro" id="IPR016032">
    <property type="entry name" value="Sig_transdc_resp-reg_C-effctor"/>
</dbReference>
<dbReference type="InterPro" id="IPR036388">
    <property type="entry name" value="WH-like_DNA-bd_sf"/>
</dbReference>
<evidence type="ECO:0000313" key="6">
    <source>
        <dbReference type="Proteomes" id="UP000007013"/>
    </source>
</evidence>
<accession>B1ZPH7</accession>
<dbReference type="KEGG" id="ote:Oter_1210"/>
<keyword evidence="1" id="KW-0805">Transcription regulation</keyword>
<feature type="domain" description="HTH luxR-type" evidence="4">
    <location>
        <begin position="141"/>
        <end position="206"/>
    </location>
</feature>
<evidence type="ECO:0000256" key="3">
    <source>
        <dbReference type="ARBA" id="ARBA00023163"/>
    </source>
</evidence>
<name>B1ZPH7_OPITP</name>
<dbReference type="eggNOG" id="COG2197">
    <property type="taxonomic scope" value="Bacteria"/>
</dbReference>
<evidence type="ECO:0000256" key="1">
    <source>
        <dbReference type="ARBA" id="ARBA00023015"/>
    </source>
</evidence>
<dbReference type="SMART" id="SM00421">
    <property type="entry name" value="HTH_LUXR"/>
    <property type="match status" value="1"/>
</dbReference>
<dbReference type="PANTHER" id="PTHR44688">
    <property type="entry name" value="DNA-BINDING TRANSCRIPTIONAL ACTIVATOR DEVR_DOSR"/>
    <property type="match status" value="1"/>
</dbReference>
<dbReference type="Gene3D" id="3.40.50.2300">
    <property type="match status" value="1"/>
</dbReference>
<keyword evidence="2" id="KW-0238">DNA-binding</keyword>
<dbReference type="SUPFAM" id="SSF46894">
    <property type="entry name" value="C-terminal effector domain of the bipartite response regulators"/>
    <property type="match status" value="1"/>
</dbReference>
<dbReference type="Pfam" id="PF00196">
    <property type="entry name" value="GerE"/>
    <property type="match status" value="1"/>
</dbReference>
<dbReference type="EMBL" id="CP001032">
    <property type="protein sequence ID" value="ACB74496.1"/>
    <property type="molecule type" value="Genomic_DNA"/>
</dbReference>
<dbReference type="OrthoDB" id="9795108at2"/>
<dbReference type="InterPro" id="IPR000792">
    <property type="entry name" value="Tscrpt_reg_LuxR_C"/>
</dbReference>
<dbReference type="PROSITE" id="PS50043">
    <property type="entry name" value="HTH_LUXR_2"/>
    <property type="match status" value="1"/>
</dbReference>
<dbReference type="GO" id="GO:0003677">
    <property type="term" value="F:DNA binding"/>
    <property type="evidence" value="ECO:0007669"/>
    <property type="project" value="UniProtKB-KW"/>
</dbReference>
<reference evidence="5 6" key="1">
    <citation type="journal article" date="2011" name="J. Bacteriol.">
        <title>Genome sequence of the verrucomicrobium Opitutus terrae PB90-1, an abundant inhabitant of rice paddy soil ecosystems.</title>
        <authorList>
            <person name="van Passel M.W."/>
            <person name="Kant R."/>
            <person name="Palva A."/>
            <person name="Copeland A."/>
            <person name="Lucas S."/>
            <person name="Lapidus A."/>
            <person name="Glavina del Rio T."/>
            <person name="Pitluck S."/>
            <person name="Goltsman E."/>
            <person name="Clum A."/>
            <person name="Sun H."/>
            <person name="Schmutz J."/>
            <person name="Larimer F.W."/>
            <person name="Land M.L."/>
            <person name="Hauser L."/>
            <person name="Kyrpides N."/>
            <person name="Mikhailova N."/>
            <person name="Richardson P.P."/>
            <person name="Janssen P.H."/>
            <person name="de Vos W.M."/>
            <person name="Smidt H."/>
        </authorList>
    </citation>
    <scope>NUCLEOTIDE SEQUENCE [LARGE SCALE GENOMIC DNA]</scope>
    <source>
        <strain evidence="6">DSM 11246 / JCM 15787 / PB90-1</strain>
    </source>
</reference>
<dbReference type="Proteomes" id="UP000007013">
    <property type="component" value="Chromosome"/>
</dbReference>
<dbReference type="HOGENOM" id="CLU_1085202_0_0_0"/>
<dbReference type="GO" id="GO:0006355">
    <property type="term" value="P:regulation of DNA-templated transcription"/>
    <property type="evidence" value="ECO:0007669"/>
    <property type="project" value="InterPro"/>
</dbReference>
<evidence type="ECO:0000259" key="4">
    <source>
        <dbReference type="PROSITE" id="PS50043"/>
    </source>
</evidence>